<dbReference type="RefSeq" id="WP_277578628.1">
    <property type="nucleotide sequence ID" value="NZ_JANRMI010000003.1"/>
</dbReference>
<feature type="domain" description="FAD/NAD(P)-binding" evidence="9">
    <location>
        <begin position="12"/>
        <end position="300"/>
    </location>
</feature>
<keyword evidence="11" id="KW-1185">Reference proteome</keyword>
<reference evidence="10" key="1">
    <citation type="submission" date="2022-08" db="EMBL/GenBank/DDBJ databases">
        <title>Novel Bdellovibrio Species Isolated from Svalbard: Designation Bdellovibrio svalbardensis.</title>
        <authorList>
            <person name="Mitchell R.J."/>
            <person name="Choi S.Y."/>
        </authorList>
    </citation>
    <scope>NUCLEOTIDE SEQUENCE</scope>
    <source>
        <strain evidence="10">PAP01</strain>
    </source>
</reference>
<keyword evidence="5" id="KW-1015">Disulfide bond</keyword>
<keyword evidence="8" id="KW-0521">NADP</keyword>
<dbReference type="PRINTS" id="PR00469">
    <property type="entry name" value="PNDRDTASEII"/>
</dbReference>
<comment type="cofactor">
    <cofactor evidence="8">
        <name>FAD</name>
        <dbReference type="ChEBI" id="CHEBI:57692"/>
    </cofactor>
    <text evidence="8">Binds 1 FAD per subunit.</text>
</comment>
<evidence type="ECO:0000256" key="1">
    <source>
        <dbReference type="ARBA" id="ARBA00009333"/>
    </source>
</evidence>
<evidence type="ECO:0000259" key="9">
    <source>
        <dbReference type="Pfam" id="PF07992"/>
    </source>
</evidence>
<keyword evidence="3 7" id="KW-0274">FAD</keyword>
<proteinExistence type="inferred from homology"/>
<keyword evidence="2 7" id="KW-0285">Flavoprotein</keyword>
<sequence>MSQEVQDTKIENVIIIGSGPAGLTSAIYSARANLAPLMIEGEEAGGQLMLTTEVENFPGFEHGVTGSELIGVMRKQAERFGTRFITRNVTKVDFSQRPFKVWIGDKLHLAKTIIISTGASAKYLGLPSERTYMNRGVSACATCDGAFFRNQEIVVVGGGDTAMEEAQFLTRFASKVYLVHRRDHFRASKIMAERTMKNPKVEVIWNSEVIEVIGDGKSMTGAKIRNVVDETVKEMPVTGLFLAIGHKPNTDLFKGVLDMNETGYLVTQPNTTYTNIPGVFAAGDVQDHVYRQAITAAGTGCMAAIDAERWLEGQESH</sequence>
<keyword evidence="6 7" id="KW-0676">Redox-active center</keyword>
<dbReference type="Pfam" id="PF07992">
    <property type="entry name" value="Pyr_redox_2"/>
    <property type="match status" value="1"/>
</dbReference>
<evidence type="ECO:0000256" key="8">
    <source>
        <dbReference type="RuleBase" id="RU003881"/>
    </source>
</evidence>
<dbReference type="InterPro" id="IPR023753">
    <property type="entry name" value="FAD/NAD-binding_dom"/>
</dbReference>
<evidence type="ECO:0000256" key="5">
    <source>
        <dbReference type="ARBA" id="ARBA00023157"/>
    </source>
</evidence>
<dbReference type="PROSITE" id="PS00573">
    <property type="entry name" value="PYRIDINE_REDOX_2"/>
    <property type="match status" value="1"/>
</dbReference>
<dbReference type="InterPro" id="IPR050097">
    <property type="entry name" value="Ferredoxin-NADP_redctase_2"/>
</dbReference>
<dbReference type="GO" id="GO:0004791">
    <property type="term" value="F:thioredoxin-disulfide reductase (NADPH) activity"/>
    <property type="evidence" value="ECO:0007669"/>
    <property type="project" value="UniProtKB-EC"/>
</dbReference>
<dbReference type="SUPFAM" id="SSF51905">
    <property type="entry name" value="FAD/NAD(P)-binding domain"/>
    <property type="match status" value="1"/>
</dbReference>
<dbReference type="PRINTS" id="PR00368">
    <property type="entry name" value="FADPNR"/>
</dbReference>
<comment type="caution">
    <text evidence="10">The sequence shown here is derived from an EMBL/GenBank/DDBJ whole genome shotgun (WGS) entry which is preliminary data.</text>
</comment>
<dbReference type="Proteomes" id="UP001152321">
    <property type="component" value="Unassembled WGS sequence"/>
</dbReference>
<comment type="similarity">
    <text evidence="1 7">Belongs to the class-II pyridine nucleotide-disulfide oxidoreductase family.</text>
</comment>
<evidence type="ECO:0000313" key="10">
    <source>
        <dbReference type="EMBL" id="MDG0817153.1"/>
    </source>
</evidence>
<keyword evidence="4 7" id="KW-0560">Oxidoreductase</keyword>
<dbReference type="Gene3D" id="3.50.50.60">
    <property type="entry name" value="FAD/NAD(P)-binding domain"/>
    <property type="match status" value="2"/>
</dbReference>
<dbReference type="InterPro" id="IPR008255">
    <property type="entry name" value="Pyr_nucl-diS_OxRdtase_2_AS"/>
</dbReference>
<organism evidence="10 11">
    <name type="scientific">Bdellovibrio svalbardensis</name>
    <dbReference type="NCBI Taxonomy" id="2972972"/>
    <lineage>
        <taxon>Bacteria</taxon>
        <taxon>Pseudomonadati</taxon>
        <taxon>Bdellovibrionota</taxon>
        <taxon>Bdellovibrionia</taxon>
        <taxon>Bdellovibrionales</taxon>
        <taxon>Pseudobdellovibrionaceae</taxon>
        <taxon>Bdellovibrio</taxon>
    </lineage>
</organism>
<dbReference type="NCBIfam" id="TIGR01292">
    <property type="entry name" value="TRX_reduct"/>
    <property type="match status" value="1"/>
</dbReference>
<evidence type="ECO:0000256" key="2">
    <source>
        <dbReference type="ARBA" id="ARBA00022630"/>
    </source>
</evidence>
<comment type="catalytic activity">
    <reaction evidence="7">
        <text>[thioredoxin]-dithiol + NADP(+) = [thioredoxin]-disulfide + NADPH + H(+)</text>
        <dbReference type="Rhea" id="RHEA:20345"/>
        <dbReference type="Rhea" id="RHEA-COMP:10698"/>
        <dbReference type="Rhea" id="RHEA-COMP:10700"/>
        <dbReference type="ChEBI" id="CHEBI:15378"/>
        <dbReference type="ChEBI" id="CHEBI:29950"/>
        <dbReference type="ChEBI" id="CHEBI:50058"/>
        <dbReference type="ChEBI" id="CHEBI:57783"/>
        <dbReference type="ChEBI" id="CHEBI:58349"/>
        <dbReference type="EC" id="1.8.1.9"/>
    </reaction>
</comment>
<comment type="subunit">
    <text evidence="7">Homodimer.</text>
</comment>
<dbReference type="EMBL" id="JANRMI010000003">
    <property type="protein sequence ID" value="MDG0817153.1"/>
    <property type="molecule type" value="Genomic_DNA"/>
</dbReference>
<evidence type="ECO:0000256" key="4">
    <source>
        <dbReference type="ARBA" id="ARBA00023002"/>
    </source>
</evidence>
<name>A0ABT6DK21_9BACT</name>
<evidence type="ECO:0000256" key="3">
    <source>
        <dbReference type="ARBA" id="ARBA00022827"/>
    </source>
</evidence>
<evidence type="ECO:0000256" key="6">
    <source>
        <dbReference type="ARBA" id="ARBA00023284"/>
    </source>
</evidence>
<evidence type="ECO:0000256" key="7">
    <source>
        <dbReference type="RuleBase" id="RU003880"/>
    </source>
</evidence>
<dbReference type="EC" id="1.8.1.9" evidence="7"/>
<accession>A0ABT6DK21</accession>
<evidence type="ECO:0000313" key="11">
    <source>
        <dbReference type="Proteomes" id="UP001152321"/>
    </source>
</evidence>
<dbReference type="InterPro" id="IPR036188">
    <property type="entry name" value="FAD/NAD-bd_sf"/>
</dbReference>
<dbReference type="PANTHER" id="PTHR48105">
    <property type="entry name" value="THIOREDOXIN REDUCTASE 1-RELATED-RELATED"/>
    <property type="match status" value="1"/>
</dbReference>
<protein>
    <recommendedName>
        <fullName evidence="7">Thioredoxin reductase</fullName>
        <ecNumber evidence="7">1.8.1.9</ecNumber>
    </recommendedName>
</protein>
<gene>
    <name evidence="10" type="primary">trxB</name>
    <name evidence="10" type="ORF">NWE73_12300</name>
</gene>
<dbReference type="InterPro" id="IPR005982">
    <property type="entry name" value="Thioredox_Rdtase"/>
</dbReference>